<evidence type="ECO:0000256" key="2">
    <source>
        <dbReference type="ARBA" id="ARBA00022722"/>
    </source>
</evidence>
<evidence type="ECO:0000259" key="8">
    <source>
        <dbReference type="PROSITE" id="PS50126"/>
    </source>
</evidence>
<dbReference type="Proteomes" id="UP000823612">
    <property type="component" value="Unassembled WGS sequence"/>
</dbReference>
<feature type="region of interest" description="Disordered" evidence="7">
    <location>
        <begin position="403"/>
        <end position="432"/>
    </location>
</feature>
<dbReference type="InterPro" id="IPR003029">
    <property type="entry name" value="S1_domain"/>
</dbReference>
<dbReference type="PANTHER" id="PTHR23355">
    <property type="entry name" value="RIBONUCLEASE"/>
    <property type="match status" value="1"/>
</dbReference>
<keyword evidence="1 6" id="KW-0963">Cytoplasm</keyword>
<reference evidence="9" key="1">
    <citation type="submission" date="2020-10" db="EMBL/GenBank/DDBJ databases">
        <authorList>
            <person name="Gilroy R."/>
        </authorList>
    </citation>
    <scope>NUCLEOTIDE SEQUENCE</scope>
    <source>
        <strain evidence="9">2889</strain>
    </source>
</reference>
<dbReference type="InterPro" id="IPR013223">
    <property type="entry name" value="RNase_B_OB_dom"/>
</dbReference>
<dbReference type="CDD" id="cd04471">
    <property type="entry name" value="S1_RNase_R"/>
    <property type="match status" value="1"/>
</dbReference>
<evidence type="ECO:0000313" key="10">
    <source>
        <dbReference type="Proteomes" id="UP000823612"/>
    </source>
</evidence>
<feature type="compositionally biased region" description="Low complexity" evidence="7">
    <location>
        <begin position="403"/>
        <end position="414"/>
    </location>
</feature>
<sequence length="905" mass="101723">MSRRNKEKTERGKKASKEEKMFKAEKASRGSMKPRSGRSSRKSRNYWTSEEDVYAIESSPRRSRRRSRDERHPHKHIPESLRSYITGTVDMKSSGKAYIIPDNKEIEDVYIAPNNIGHSLHGDYVRVLLFPWRAGHRMEGQIVEVLKRNKHNIVGTVDYAGKYAFLIPDSTNVVQSVFLPQENLCGAKQGQKVVARIEDWPAHLNNPIGKVTAILGRPGENNVEMQSILAEFDFPLSYPQEAIDEAAKMSEKVTPKELAARRDFRDIYTCTIDPADAKDFDDALSYRLLPNGNREVGVHIADVSHFVKPGSAIDAEAYERATSVYLVDRTIPMLPERLCNNLCSLNPDVDRFCFSVIFEMDNKAQIKHFWIGKGLIHSNRRFTYEEAQAILESVGLAEKAASSGAGNSAKTGSGDTAGDGQPMATLGSPAAASTEAAKPVSAKSKIRAAAKAQAASAGSSSLERLGSPEDIEAICELFKLSRILRDKRFKTGAINFHSQEVRFQLEPGTAKPLGVYIKESKESNHLVEEFMLLANRRVAELIGKCMKVRQEGNGVYGSESTNRVGSFDKEREAMQEERSGFGQDEEVWRDSMEDFDGDVAGSGRPSAALVRSKKRGKKALPGEGENAEAVKLSGKVKAISDKPKTFVYRVHDEPNPERLATFTQFVGKLGYKMNLKNRSGLVKSFNNLLEAVEGKAEQNMIETIAVRTMAKAHYSTQNIGHYGLAFPFYTHFTSPIRRYPDLMVHRLLESYIHGGKSVDKEEYEEKCVHSSDMEKKAADAERASIKYKQAEFLLDKVGQKFHGVISGVSKWGIYVCLDENYCEGMVPLRSLKDDYYELDEENYQVVGYRNGNVYKLGQEVWIRITEIDMNKKQLTFAFLEPQEEPGYRTGKKNRKDNNAYTRRRK</sequence>
<feature type="region of interest" description="Disordered" evidence="7">
    <location>
        <begin position="884"/>
        <end position="905"/>
    </location>
</feature>
<accession>A0A9D9DXN6</accession>
<evidence type="ECO:0000256" key="4">
    <source>
        <dbReference type="ARBA" id="ARBA00022839"/>
    </source>
</evidence>
<dbReference type="EC" id="3.1.13.1" evidence="6"/>
<dbReference type="SUPFAM" id="SSF50249">
    <property type="entry name" value="Nucleic acid-binding proteins"/>
    <property type="match status" value="4"/>
</dbReference>
<evidence type="ECO:0000256" key="6">
    <source>
        <dbReference type="HAMAP-Rule" id="MF_01895"/>
    </source>
</evidence>
<evidence type="ECO:0000256" key="5">
    <source>
        <dbReference type="ARBA" id="ARBA00022884"/>
    </source>
</evidence>
<organism evidence="9 10">
    <name type="scientific">Candidatus Pullibacteroides excrementavium</name>
    <dbReference type="NCBI Taxonomy" id="2840905"/>
    <lineage>
        <taxon>Bacteria</taxon>
        <taxon>Pseudomonadati</taxon>
        <taxon>Bacteroidota</taxon>
        <taxon>Bacteroidia</taxon>
        <taxon>Bacteroidales</taxon>
        <taxon>Candidatus Pullibacteroides</taxon>
    </lineage>
</organism>
<comment type="subcellular location">
    <subcellularLocation>
        <location evidence="6">Cytoplasm</location>
    </subcellularLocation>
</comment>
<dbReference type="AlphaFoldDB" id="A0A9D9DXN6"/>
<dbReference type="PANTHER" id="PTHR23355:SF9">
    <property type="entry name" value="DIS3-LIKE EXONUCLEASE 2"/>
    <property type="match status" value="1"/>
</dbReference>
<dbReference type="InterPro" id="IPR012340">
    <property type="entry name" value="NA-bd_OB-fold"/>
</dbReference>
<proteinExistence type="inferred from homology"/>
<dbReference type="PROSITE" id="PS01175">
    <property type="entry name" value="RIBONUCLEASE_II"/>
    <property type="match status" value="1"/>
</dbReference>
<dbReference type="InterPro" id="IPR050180">
    <property type="entry name" value="RNR_Ribonuclease"/>
</dbReference>
<feature type="region of interest" description="Disordered" evidence="7">
    <location>
        <begin position="599"/>
        <end position="624"/>
    </location>
</feature>
<dbReference type="HAMAP" id="MF_01895">
    <property type="entry name" value="RNase_R"/>
    <property type="match status" value="1"/>
</dbReference>
<evidence type="ECO:0000313" key="9">
    <source>
        <dbReference type="EMBL" id="MBO8433199.1"/>
    </source>
</evidence>
<comment type="catalytic activity">
    <reaction evidence="6">
        <text>Exonucleolytic cleavage in the 3'- to 5'-direction to yield nucleoside 5'-phosphates.</text>
        <dbReference type="EC" id="3.1.13.1"/>
    </reaction>
</comment>
<dbReference type="Pfam" id="PF17876">
    <property type="entry name" value="CSD2"/>
    <property type="match status" value="1"/>
</dbReference>
<dbReference type="Pfam" id="PF00773">
    <property type="entry name" value="RNB"/>
    <property type="match status" value="2"/>
</dbReference>
<comment type="function">
    <text evidence="6">3'-5' exoribonuclease that releases 5'-nucleoside monophosphates and is involved in maturation of structured RNAs.</text>
</comment>
<dbReference type="InterPro" id="IPR011805">
    <property type="entry name" value="RNase_R"/>
</dbReference>
<protein>
    <recommendedName>
        <fullName evidence="6">Ribonuclease R</fullName>
        <shortName evidence="6">RNase R</shortName>
        <ecNumber evidence="6">3.1.13.1</ecNumber>
    </recommendedName>
</protein>
<dbReference type="PROSITE" id="PS50126">
    <property type="entry name" value="S1"/>
    <property type="match status" value="1"/>
</dbReference>
<feature type="region of interest" description="Disordered" evidence="7">
    <location>
        <begin position="1"/>
        <end position="78"/>
    </location>
</feature>
<dbReference type="EMBL" id="JADIMZ010000116">
    <property type="protein sequence ID" value="MBO8433199.1"/>
    <property type="molecule type" value="Genomic_DNA"/>
</dbReference>
<evidence type="ECO:0000256" key="7">
    <source>
        <dbReference type="SAM" id="MobiDB-lite"/>
    </source>
</evidence>
<feature type="domain" description="S1 motif" evidence="8">
    <location>
        <begin position="798"/>
        <end position="879"/>
    </location>
</feature>
<comment type="caution">
    <text evidence="9">The sequence shown here is derived from an EMBL/GenBank/DDBJ whole genome shotgun (WGS) entry which is preliminary data.</text>
</comment>
<dbReference type="Pfam" id="PF08206">
    <property type="entry name" value="OB_RNB"/>
    <property type="match status" value="1"/>
</dbReference>
<feature type="compositionally biased region" description="Basic and acidic residues" evidence="7">
    <location>
        <begin position="7"/>
        <end position="28"/>
    </location>
</feature>
<dbReference type="InterPro" id="IPR022966">
    <property type="entry name" value="RNase_II/R_CS"/>
</dbReference>
<keyword evidence="3 6" id="KW-0378">Hydrolase</keyword>
<dbReference type="GO" id="GO:0008859">
    <property type="term" value="F:exoribonuclease II activity"/>
    <property type="evidence" value="ECO:0007669"/>
    <property type="project" value="UniProtKB-UniRule"/>
</dbReference>
<dbReference type="Pfam" id="PF00575">
    <property type="entry name" value="S1"/>
    <property type="match status" value="1"/>
</dbReference>
<dbReference type="GO" id="GO:0006402">
    <property type="term" value="P:mRNA catabolic process"/>
    <property type="evidence" value="ECO:0007669"/>
    <property type="project" value="TreeGrafter"/>
</dbReference>
<reference evidence="9" key="2">
    <citation type="journal article" date="2021" name="PeerJ">
        <title>Extensive microbial diversity within the chicken gut microbiome revealed by metagenomics and culture.</title>
        <authorList>
            <person name="Gilroy R."/>
            <person name="Ravi A."/>
            <person name="Getino M."/>
            <person name="Pursley I."/>
            <person name="Horton D.L."/>
            <person name="Alikhan N.F."/>
            <person name="Baker D."/>
            <person name="Gharbi K."/>
            <person name="Hall N."/>
            <person name="Watson M."/>
            <person name="Adriaenssens E.M."/>
            <person name="Foster-Nyarko E."/>
            <person name="Jarju S."/>
            <person name="Secka A."/>
            <person name="Antonio M."/>
            <person name="Oren A."/>
            <person name="Chaudhuri R.R."/>
            <person name="La Ragione R."/>
            <person name="Hildebrand F."/>
            <person name="Pallen M.J."/>
        </authorList>
    </citation>
    <scope>NUCLEOTIDE SEQUENCE</scope>
    <source>
        <strain evidence="9">2889</strain>
    </source>
</reference>
<dbReference type="GO" id="GO:0003723">
    <property type="term" value="F:RNA binding"/>
    <property type="evidence" value="ECO:0007669"/>
    <property type="project" value="UniProtKB-UniRule"/>
</dbReference>
<keyword evidence="5 6" id="KW-0694">RNA-binding</keyword>
<gene>
    <name evidence="6" type="primary">rnr</name>
    <name evidence="9" type="ORF">IAB08_07935</name>
</gene>
<evidence type="ECO:0000256" key="3">
    <source>
        <dbReference type="ARBA" id="ARBA00022801"/>
    </source>
</evidence>
<keyword evidence="2 6" id="KW-0540">Nuclease</keyword>
<dbReference type="GO" id="GO:0005829">
    <property type="term" value="C:cytosol"/>
    <property type="evidence" value="ECO:0007669"/>
    <property type="project" value="TreeGrafter"/>
</dbReference>
<feature type="compositionally biased region" description="Basic residues" evidence="7">
    <location>
        <begin position="35"/>
        <end position="44"/>
    </location>
</feature>
<feature type="compositionally biased region" description="Basic and acidic residues" evidence="7">
    <location>
        <begin position="67"/>
        <end position="78"/>
    </location>
</feature>
<evidence type="ECO:0000256" key="1">
    <source>
        <dbReference type="ARBA" id="ARBA00022490"/>
    </source>
</evidence>
<name>A0A9D9DXN6_9BACT</name>
<dbReference type="InterPro" id="IPR001900">
    <property type="entry name" value="RNase_II/R"/>
</dbReference>
<dbReference type="InterPro" id="IPR040476">
    <property type="entry name" value="CSD2"/>
</dbReference>
<keyword evidence="4 6" id="KW-0269">Exonuclease</keyword>
<comment type="similarity">
    <text evidence="6">Belongs to the RNR ribonuclease family. RNase R subfamily.</text>
</comment>
<dbReference type="Gene3D" id="2.40.50.140">
    <property type="entry name" value="Nucleic acid-binding proteins"/>
    <property type="match status" value="2"/>
</dbReference>
<dbReference type="SMART" id="SM00955">
    <property type="entry name" value="RNB"/>
    <property type="match status" value="1"/>
</dbReference>